<evidence type="ECO:0000256" key="3">
    <source>
        <dbReference type="ARBA" id="ARBA00022679"/>
    </source>
</evidence>
<dbReference type="PROSITE" id="PS50011">
    <property type="entry name" value="PROTEIN_KINASE_DOM"/>
    <property type="match status" value="1"/>
</dbReference>
<evidence type="ECO:0000256" key="6">
    <source>
        <dbReference type="ARBA" id="ARBA00022840"/>
    </source>
</evidence>
<evidence type="ECO:0000313" key="10">
    <source>
        <dbReference type="EMBL" id="GAA2622743.1"/>
    </source>
</evidence>
<dbReference type="SUPFAM" id="SSF56112">
    <property type="entry name" value="Protein kinase-like (PK-like)"/>
    <property type="match status" value="1"/>
</dbReference>
<sequence>MNIPGYELVETLGTGGFGTVYRARQLSVRREVALKIDSRPLTSERDRRRFMREVTAAGRLSGHPHVVAVYDAGVLADGRPYMVLELCPGGSLNDRLQDRGPFQPAEVRDIGVNIADALAAAHAAGVLHRDVKPANILVDQYGNPGLADFGLASMPTPGMESSATREALTPAYAPPEAFRMDEPGPAGDVYSLAASLFALLSGRPPHFPPDRQLSIAALMAAQQRPVPDLPGVPTALTDVLRRAMAFDRNARIPTAEALRDALAAADLQSQTPLRTVLAPPPELGGHTTEPVSDPAPSGAQARGLSQGLVLGAAALVGAGILGAGALIAFAPDSGSGTGSNPNNPGATGNGTGGGTTPGKGTGSGTGTGTGNANTAAADKKLYGVETVTANCPAALVPGARARCTRTAECWSGGVWVNGWILSMSRVDCKEPHGRQVFAIALMPSDGETGDRDLLGRNPTVRKVCSRNVLLRSFQGRAAKYRSWKWDVAIIPPSQSQFERGDRVYRCVGEVPYNQKLVGGVFRPR</sequence>
<keyword evidence="11" id="KW-1185">Reference proteome</keyword>
<dbReference type="InterPro" id="IPR011009">
    <property type="entry name" value="Kinase-like_dom_sf"/>
</dbReference>
<feature type="domain" description="Protein kinase" evidence="9">
    <location>
        <begin position="6"/>
        <end position="263"/>
    </location>
</feature>
<evidence type="ECO:0000259" key="9">
    <source>
        <dbReference type="PROSITE" id="PS50011"/>
    </source>
</evidence>
<feature type="region of interest" description="Disordered" evidence="8">
    <location>
        <begin position="334"/>
        <end position="371"/>
    </location>
</feature>
<dbReference type="Pfam" id="PF00069">
    <property type="entry name" value="Pkinase"/>
    <property type="match status" value="1"/>
</dbReference>
<dbReference type="EC" id="2.7.11.1" evidence="1"/>
<keyword evidence="3" id="KW-0808">Transferase</keyword>
<dbReference type="CDD" id="cd14014">
    <property type="entry name" value="STKc_PknB_like"/>
    <property type="match status" value="1"/>
</dbReference>
<proteinExistence type="predicted"/>
<keyword evidence="6 7" id="KW-0067">ATP-binding</keyword>
<evidence type="ECO:0000256" key="8">
    <source>
        <dbReference type="SAM" id="MobiDB-lite"/>
    </source>
</evidence>
<evidence type="ECO:0000256" key="4">
    <source>
        <dbReference type="ARBA" id="ARBA00022741"/>
    </source>
</evidence>
<gene>
    <name evidence="10" type="ORF">GCM10010411_68500</name>
</gene>
<keyword evidence="4 7" id="KW-0547">Nucleotide-binding</keyword>
<dbReference type="EMBL" id="BAAATD010000011">
    <property type="protein sequence ID" value="GAA2622743.1"/>
    <property type="molecule type" value="Genomic_DNA"/>
</dbReference>
<dbReference type="InterPro" id="IPR008271">
    <property type="entry name" value="Ser/Thr_kinase_AS"/>
</dbReference>
<dbReference type="Proteomes" id="UP001501509">
    <property type="component" value="Unassembled WGS sequence"/>
</dbReference>
<dbReference type="InterPro" id="IPR017441">
    <property type="entry name" value="Protein_kinase_ATP_BS"/>
</dbReference>
<protein>
    <recommendedName>
        <fullName evidence="1">non-specific serine/threonine protein kinase</fullName>
        <ecNumber evidence="1">2.7.11.1</ecNumber>
    </recommendedName>
</protein>
<feature type="compositionally biased region" description="Gly residues" evidence="8">
    <location>
        <begin position="347"/>
        <end position="369"/>
    </location>
</feature>
<dbReference type="Gene3D" id="1.10.510.10">
    <property type="entry name" value="Transferase(Phosphotransferase) domain 1"/>
    <property type="match status" value="1"/>
</dbReference>
<evidence type="ECO:0000256" key="1">
    <source>
        <dbReference type="ARBA" id="ARBA00012513"/>
    </source>
</evidence>
<reference evidence="10 11" key="1">
    <citation type="journal article" date="2019" name="Int. J. Syst. Evol. Microbiol.">
        <title>The Global Catalogue of Microorganisms (GCM) 10K type strain sequencing project: providing services to taxonomists for standard genome sequencing and annotation.</title>
        <authorList>
            <consortium name="The Broad Institute Genomics Platform"/>
            <consortium name="The Broad Institute Genome Sequencing Center for Infectious Disease"/>
            <person name="Wu L."/>
            <person name="Ma J."/>
        </authorList>
    </citation>
    <scope>NUCLEOTIDE SEQUENCE [LARGE SCALE GENOMIC DNA]</scope>
    <source>
        <strain evidence="10 11">JCM 6833</strain>
    </source>
</reference>
<evidence type="ECO:0000256" key="2">
    <source>
        <dbReference type="ARBA" id="ARBA00022527"/>
    </source>
</evidence>
<dbReference type="RefSeq" id="WP_344546631.1">
    <property type="nucleotide sequence ID" value="NZ_BAAATD010000011.1"/>
</dbReference>
<dbReference type="SMART" id="SM00220">
    <property type="entry name" value="S_TKc"/>
    <property type="match status" value="1"/>
</dbReference>
<feature type="region of interest" description="Disordered" evidence="8">
    <location>
        <begin position="272"/>
        <end position="301"/>
    </location>
</feature>
<dbReference type="InterPro" id="IPR000719">
    <property type="entry name" value="Prot_kinase_dom"/>
</dbReference>
<dbReference type="PANTHER" id="PTHR43289">
    <property type="entry name" value="MITOGEN-ACTIVATED PROTEIN KINASE KINASE KINASE 20-RELATED"/>
    <property type="match status" value="1"/>
</dbReference>
<evidence type="ECO:0000256" key="5">
    <source>
        <dbReference type="ARBA" id="ARBA00022777"/>
    </source>
</evidence>
<dbReference type="PROSITE" id="PS00108">
    <property type="entry name" value="PROTEIN_KINASE_ST"/>
    <property type="match status" value="1"/>
</dbReference>
<dbReference type="PROSITE" id="PS00107">
    <property type="entry name" value="PROTEIN_KINASE_ATP"/>
    <property type="match status" value="1"/>
</dbReference>
<evidence type="ECO:0000313" key="11">
    <source>
        <dbReference type="Proteomes" id="UP001501509"/>
    </source>
</evidence>
<keyword evidence="5" id="KW-0418">Kinase</keyword>
<comment type="caution">
    <text evidence="10">The sequence shown here is derived from an EMBL/GenBank/DDBJ whole genome shotgun (WGS) entry which is preliminary data.</text>
</comment>
<accession>A0ABN3QCK4</accession>
<dbReference type="PANTHER" id="PTHR43289:SF6">
    <property type="entry name" value="SERINE_THREONINE-PROTEIN KINASE NEKL-3"/>
    <property type="match status" value="1"/>
</dbReference>
<keyword evidence="2" id="KW-0723">Serine/threonine-protein kinase</keyword>
<organism evidence="10 11">
    <name type="scientific">Actinomadura fulvescens</name>
    <dbReference type="NCBI Taxonomy" id="46160"/>
    <lineage>
        <taxon>Bacteria</taxon>
        <taxon>Bacillati</taxon>
        <taxon>Actinomycetota</taxon>
        <taxon>Actinomycetes</taxon>
        <taxon>Streptosporangiales</taxon>
        <taxon>Thermomonosporaceae</taxon>
        <taxon>Actinomadura</taxon>
    </lineage>
</organism>
<feature type="binding site" evidence="7">
    <location>
        <position position="35"/>
    </location>
    <ligand>
        <name>ATP</name>
        <dbReference type="ChEBI" id="CHEBI:30616"/>
    </ligand>
</feature>
<evidence type="ECO:0000256" key="7">
    <source>
        <dbReference type="PROSITE-ProRule" id="PRU10141"/>
    </source>
</evidence>
<name>A0ABN3QCK4_9ACTN</name>